<comment type="subcellular location">
    <subcellularLocation>
        <location evidence="1">Membrane</location>
    </subcellularLocation>
    <subcellularLocation>
        <location evidence="2">Secreted</location>
    </subcellularLocation>
</comment>
<dbReference type="RefSeq" id="WP_212538763.1">
    <property type="nucleotide sequence ID" value="NZ_JAGTUU010000012.1"/>
</dbReference>
<evidence type="ECO:0000256" key="4">
    <source>
        <dbReference type="ARBA" id="ARBA00022656"/>
    </source>
</evidence>
<keyword evidence="7" id="KW-0472">Membrane</keyword>
<name>A0A8J7WK49_9RHOB</name>
<feature type="region of interest" description="Disordered" evidence="8">
    <location>
        <begin position="3134"/>
        <end position="3153"/>
    </location>
</feature>
<feature type="compositionally biased region" description="Low complexity" evidence="8">
    <location>
        <begin position="2748"/>
        <end position="2760"/>
    </location>
</feature>
<dbReference type="PROSITE" id="PS00330">
    <property type="entry name" value="HEMOLYSIN_CALCIUM"/>
    <property type="match status" value="14"/>
</dbReference>
<dbReference type="PRINTS" id="PR01488">
    <property type="entry name" value="RTXTOXINA"/>
</dbReference>
<evidence type="ECO:0000313" key="10">
    <source>
        <dbReference type="Proteomes" id="UP000681356"/>
    </source>
</evidence>
<organism evidence="9 10">
    <name type="scientific">Thetidibacter halocola</name>
    <dbReference type="NCBI Taxonomy" id="2827239"/>
    <lineage>
        <taxon>Bacteria</taxon>
        <taxon>Pseudomonadati</taxon>
        <taxon>Pseudomonadota</taxon>
        <taxon>Alphaproteobacteria</taxon>
        <taxon>Rhodobacterales</taxon>
        <taxon>Roseobacteraceae</taxon>
        <taxon>Thetidibacter</taxon>
    </lineage>
</organism>
<keyword evidence="3" id="KW-0964">Secreted</keyword>
<dbReference type="PRINTS" id="PR00313">
    <property type="entry name" value="CABNDNGRPT"/>
</dbReference>
<dbReference type="InterPro" id="IPR050557">
    <property type="entry name" value="RTX_toxin/Mannuronan_C5-epim"/>
</dbReference>
<gene>
    <name evidence="9" type="ORF">KB874_22235</name>
</gene>
<keyword evidence="5" id="KW-0677">Repeat</keyword>
<sequence length="3284" mass="340098">MAITNTSLTFETEGQSLWGPGAAINLYVDTGSTLIYDPDEVAKYFGIDLWIIEAGFTAYLDMKFGLLAWANLGRSGSWDASYEIDVFVNHPNAILGGDAMVFDFSNYDILAAEIESLGFGAGDDGIGAGLKLILGLEAGVRDIYVDWPWPAGDDNFGGFKLIDIDHEIDLIKVNLKLPELEIELTEGVKLTARLPQGADTEGESEHSGLVSGEGTSDTNFLELSADLDELLLKLLGKIPEPTTQAVVKFLGETVFAEHEYDLGDYVSFIPNGKIGLEFTFVDVELTAGLALTEQVDLDIRPLDIPGGLTEAERLNLADIDILLVSDNGTPDNPFDDISTSGKLGSVLTLPAPRTVFDSQGRDTGAVPSFGTATVSAEYSIARAKFEHEIGLALTFGIEINILKGALNGSWVPSFLEVEFGPLLKIEFPDEEDGGWEIGLGKLFDHGFEVDGSVFNTETADYEVFFVQPEIAPTDWNPNLPGAEEAIYGYFDAIFEQQEKTFEEFSDASFQNQPGSPPPVGVLDYRNASVYPTKIFFAWTGAFNTEVYVNETNGSVIMADIAVPATGGGLVKDNLRVMAGNRIGFAEWGQFDSPFAVLYDQAYYSGYTSSLTYEYFGKTLVSHGPTNVQGEDLGDVLALYKGGTYYDGGANLNGQHDVFVANFAAYYPNTAIEWDLAAALNAGTGVTLAGEVDVYNVEAMAIITGYADDFIVAAAKSDVIFTGAGNDIVKNRYYVIDNGVTITDTSDDYISLGVGDDTALMELGNFLGPYTTDFVDWVIGGQGDDHVFVRSGLQGLRYNVSLYFESGGFGTYSTIAGADGIASTASHGQLASLLDYALRGIEGEYLTGDYTGNLWEANTPEAWISIQNGADRQGEIRIARDVESISIIIDEGSPDQGQGDDLMLFMGGTRYDGGVSGLDTFVADFGAYEWRLGTRGGVQIDAGDPDGDSYFGQTIISRIDRLHVHGTSEADVIYGGAYEDRIWGESGDDFLSGGIDEAADIIEGGSGNDRFYWADNGNDTYFGGAGVDILTISADQVADDPTSGSTSPDYKFGGNHAYTFYDGAGDVIGYVDSSSDADDLIVILDALRDGLVASQTSWFGDSTLTYSEIEQINFRASFDGNDALIYQGGLVYDAGEAMLGNDRDLFAADFRGQSAGIDFEIGGRYETQTGKVLANGVFISGVDRAVILAGDGNDILTGGWLSDAFVGGGGNDILFGGEGNDTLRGGQGNDTFYYDGFGYDEIEGGTNAPGEPELDHLIIGGFSGYARVALLDAAGEDILTANRGIVRWDNSREDFHDLALKSLIADTVQYYSSTPGNPSAWYGRSLTHVTYREIEAVDIAGTGEFDDVILYQGGAGYVGGEREGDADIFVADLRGFSEDLTLDVTVPGGVGYDIGQGTQVAGFERMHVLLGSGSDIFVGGDLDDAAFGGAGQDELSGGLGNDWLVGEAGEDLFDHVGGHDTISGGSGNDVLALSDMTNPFTLRFLDAAGQAIGPAFDLAGGQPDRSAFASLFAMSGAVFTVQDHGASRVTYDGIEEITASAGAGADVLISGTTQGALFGGDGDDVLIGQGGNDFLSGGDGNDTYVMGAGFGEDIVFGETGGSNRILFTAYARADLDFVIDGNDLLVNAGTDSLRILGYFAQNATVGLNFVFDATDQVFTQVFSAPASLAASASGTAAPFLGDGITRVGTDGDDDFYEHSERSDVLRGFGGDDFFESSLGADLLDGGAGRDAVSYLRSGAGVQIDLTAFRGFGGEAEGDLLVSIEHADGSLFDDLMIGNAFRNNLFGNDGDDTIEGLGGDDHLTGDEGHDSVSGGDGHDLLYGGDGNDTISGGAGTDYLDGGKGNDLLDGGAQADILDDGMGDDTAYGGDGNDFFRYGAGVDTWFGEAGRDTADFDAFAHGIRANLAVPGGMVRSRLATDLDPSRGPLVDLVTLTGFENLRGSLGNDELLGDAGDNQIEGNLGADILVGGDGVDTLLGGAGIDTLDYSQEAGLLGVNVLMSIADQHAYDTFGNRDIVGQIEVVIGTDRDDYMAGGAEDNILYGRGGGDRLDGLDGDDWIDGGAGEDTLQSGNGDDTLVGGTGDDLVRAGWGDDFIVEGENTGNDTYYGDQDFDTVSYAAVAGGITVDLRLNDGQVTGPNVDADSLRNVENIIGGAGDDTMTGNDEANWFSYLSGFDRFDGRGGMDTAVFKYFDAAVEVDLAAPSVARTQDAPDLASGTWRQIASLTAIENVIGSVHGDNLNGNDGDNGLYGEAGNDTLAGGLGNDSLFGGAGNDRIIGFSGDGANLFAGGDGIDVLDYSDNAESVVASLLDGDGDDTVADVEWLIGTDHGDYLLGNDGDNTIQAGLGDYDLIEAGAGNDLMIYTGGEDYFYGGAGIDAVDFSLFGFAILADLRERNDTVLTAMTSSHVGATTLAAVIYDMDVENLIGTRFDDRLIGDDRANLFSDGEGDDIVQGGGGDDGFAYADGTDDWDGGAGRDTANFSSFRFAADIDLDTGVMRSSNATDLAGGALTARVTMTAIEYAIGSSFGDALRGDAADNALSGWAGDDTLDGRDGNDTLFGGAGNDLLLAGAGADSLNGGDGVDTLSYADSDAAVTVDLRAGSGGGGHAEGDRVEGIEHLIGSAHADMLTGDGGANTLVGGAGDDTVAGGGGNDVFLHGGGEDSWQGGDGQDLADFATHGAAIEADLLAGQIRTQDAPDLSGSVWRMLAHVTHLENVTGTAFADSLIGDALANHLAAGAGNDRLSGGSANDTLDGGAGDDTLIGGRGDDDLRGGAGRDLVSYEDAMTGVFASLRAPGVNVGDAEGDTYVDIEDIAGSALDDTLTGDNGVNMILGGDGHDRLDGAGHDDVLDGGDGNDTIIGGKGRDRAFMGGGADLFQDNGQGGNSGRDTVYGGDGNDTVQGGNGDDVFHGDAGNDKIFARLGNDAVFGGDGDDTIDGGDGADTVVGGNGRDKVFLGGGNDVFTDNQEGGLEGRDTVSGGGGADTIQGGNGDDSFFGGAGNDSILGRLGNDTLSGNLGDDVLIGGDGDDVISGAGGNDDLKGDSGNDQLFGGTGADTLSAGTGNDTVTGGDGRDLTYLGDGDDLFIDNAQDGVNGQDTVFGNAGNDIVGGGAGNDEFHGQDGNDRLLGRLGDDKLYGGNQNDTMDGGDGNDTIAGGNGRDRAIMGGGNDVWFDNAQAKFGEDFVSGGAGNDTINMAGGNDTAEGGSGADVFIFGRNIDADTITDYQVGVDTLQINARLWGGALTQGRLDALSSTVSGALVLDFGDGDSITFANLSSNAGLLSDIVLG</sequence>
<evidence type="ECO:0000256" key="3">
    <source>
        <dbReference type="ARBA" id="ARBA00022525"/>
    </source>
</evidence>
<dbReference type="InterPro" id="IPR018511">
    <property type="entry name" value="Hemolysin-typ_Ca-bd_CS"/>
</dbReference>
<dbReference type="GO" id="GO:0090729">
    <property type="term" value="F:toxin activity"/>
    <property type="evidence" value="ECO:0007669"/>
    <property type="project" value="UniProtKB-KW"/>
</dbReference>
<accession>A0A8J7WK49</accession>
<dbReference type="Proteomes" id="UP000681356">
    <property type="component" value="Unassembled WGS sequence"/>
</dbReference>
<dbReference type="InterPro" id="IPR011049">
    <property type="entry name" value="Serralysin-like_metalloprot_C"/>
</dbReference>
<keyword evidence="6" id="KW-0843">Virulence</keyword>
<dbReference type="GO" id="GO:0016020">
    <property type="term" value="C:membrane"/>
    <property type="evidence" value="ECO:0007669"/>
    <property type="project" value="UniProtKB-SubCell"/>
</dbReference>
<dbReference type="PANTHER" id="PTHR38340">
    <property type="entry name" value="S-LAYER PROTEIN"/>
    <property type="match status" value="1"/>
</dbReference>
<protein>
    <submittedName>
        <fullName evidence="9">Uncharacterized protein</fullName>
    </submittedName>
</protein>
<dbReference type="EMBL" id="JAGTUU010000012">
    <property type="protein sequence ID" value="MBS0126803.1"/>
    <property type="molecule type" value="Genomic_DNA"/>
</dbReference>
<comment type="caution">
    <text evidence="9">The sequence shown here is derived from an EMBL/GenBank/DDBJ whole genome shotgun (WGS) entry which is preliminary data.</text>
</comment>
<feature type="region of interest" description="Disordered" evidence="8">
    <location>
        <begin position="2875"/>
        <end position="2901"/>
    </location>
</feature>
<evidence type="ECO:0000313" key="9">
    <source>
        <dbReference type="EMBL" id="MBS0126803.1"/>
    </source>
</evidence>
<dbReference type="GO" id="GO:0005576">
    <property type="term" value="C:extracellular region"/>
    <property type="evidence" value="ECO:0007669"/>
    <property type="project" value="UniProtKB-SubCell"/>
</dbReference>
<evidence type="ECO:0000256" key="8">
    <source>
        <dbReference type="SAM" id="MobiDB-lite"/>
    </source>
</evidence>
<evidence type="ECO:0000256" key="5">
    <source>
        <dbReference type="ARBA" id="ARBA00022737"/>
    </source>
</evidence>
<evidence type="ECO:0000256" key="2">
    <source>
        <dbReference type="ARBA" id="ARBA00004613"/>
    </source>
</evidence>
<feature type="region of interest" description="Disordered" evidence="8">
    <location>
        <begin position="195"/>
        <end position="215"/>
    </location>
</feature>
<keyword evidence="4" id="KW-0800">Toxin</keyword>
<proteinExistence type="predicted"/>
<reference evidence="9" key="1">
    <citation type="submission" date="2021-04" db="EMBL/GenBank/DDBJ databases">
        <authorList>
            <person name="Yoon J."/>
        </authorList>
    </citation>
    <scope>NUCLEOTIDE SEQUENCE</scope>
    <source>
        <strain evidence="9">KMU-90</strain>
    </source>
</reference>
<evidence type="ECO:0000256" key="7">
    <source>
        <dbReference type="ARBA" id="ARBA00023136"/>
    </source>
</evidence>
<dbReference type="InterPro" id="IPR001343">
    <property type="entry name" value="Hemolysn_Ca-bd"/>
</dbReference>
<keyword evidence="10" id="KW-1185">Reference proteome</keyword>
<dbReference type="PANTHER" id="PTHR38340:SF1">
    <property type="entry name" value="S-LAYER PROTEIN"/>
    <property type="match status" value="1"/>
</dbReference>
<dbReference type="Gene3D" id="2.150.10.10">
    <property type="entry name" value="Serralysin-like metalloprotease, C-terminal"/>
    <property type="match status" value="17"/>
</dbReference>
<feature type="region of interest" description="Disordered" evidence="8">
    <location>
        <begin position="2740"/>
        <end position="2766"/>
    </location>
</feature>
<evidence type="ECO:0000256" key="6">
    <source>
        <dbReference type="ARBA" id="ARBA00023026"/>
    </source>
</evidence>
<dbReference type="Pfam" id="PF00353">
    <property type="entry name" value="HemolysinCabind"/>
    <property type="match status" value="29"/>
</dbReference>
<dbReference type="InterPro" id="IPR003995">
    <property type="entry name" value="RTX_toxin_determinant-A"/>
</dbReference>
<dbReference type="SUPFAM" id="SSF51120">
    <property type="entry name" value="beta-Roll"/>
    <property type="match status" value="14"/>
</dbReference>
<evidence type="ECO:0000256" key="1">
    <source>
        <dbReference type="ARBA" id="ARBA00004370"/>
    </source>
</evidence>
<dbReference type="GO" id="GO:0005509">
    <property type="term" value="F:calcium ion binding"/>
    <property type="evidence" value="ECO:0007669"/>
    <property type="project" value="InterPro"/>
</dbReference>